<evidence type="ECO:0000313" key="5">
    <source>
        <dbReference type="EMBL" id="KAF9591175.1"/>
    </source>
</evidence>
<evidence type="ECO:0000256" key="4">
    <source>
        <dbReference type="ARBA" id="ARBA00022833"/>
    </source>
</evidence>
<dbReference type="InterPro" id="IPR036875">
    <property type="entry name" value="Znf_CCHC_sf"/>
</dbReference>
<reference evidence="5 6" key="1">
    <citation type="submission" date="2020-10" db="EMBL/GenBank/DDBJ databases">
        <title>The Coptis chinensis genome and diversification of protoberbering-type alkaloids.</title>
        <authorList>
            <person name="Wang B."/>
            <person name="Shu S."/>
            <person name="Song C."/>
            <person name="Liu Y."/>
        </authorList>
    </citation>
    <scope>NUCLEOTIDE SEQUENCE [LARGE SCALE GENOMIC DNA]</scope>
    <source>
        <strain evidence="5">HL-2020</strain>
        <tissue evidence="5">Leaf</tissue>
    </source>
</reference>
<dbReference type="GO" id="GO:0008270">
    <property type="term" value="F:zinc ion binding"/>
    <property type="evidence" value="ECO:0007669"/>
    <property type="project" value="UniProtKB-KW"/>
</dbReference>
<keyword evidence="6" id="KW-1185">Reference proteome</keyword>
<accession>A0A835LE20</accession>
<name>A0A835LE20_9MAGN</name>
<dbReference type="AlphaFoldDB" id="A0A835LE20"/>
<keyword evidence="4" id="KW-0862">Zinc</keyword>
<keyword evidence="2" id="KW-0677">Repeat</keyword>
<evidence type="ECO:0000313" key="6">
    <source>
        <dbReference type="Proteomes" id="UP000631114"/>
    </source>
</evidence>
<evidence type="ECO:0000256" key="2">
    <source>
        <dbReference type="ARBA" id="ARBA00022737"/>
    </source>
</evidence>
<dbReference type="Proteomes" id="UP000631114">
    <property type="component" value="Unassembled WGS sequence"/>
</dbReference>
<protein>
    <recommendedName>
        <fullName evidence="7">CCHC-type domain-containing protein</fullName>
    </recommendedName>
</protein>
<sequence>MDMLSFLGIVIKHIAAECSTKSLCWNCCEPDHMGSDFQNEVICHTFGKAGHIARDSASDLRVCNNCYKTGHIGVYCTNDNAYNNCRNIGHLGLDLMVDLLGCAGHLEEALNLVAMIPIEACVEHSLVLIGSIEILIREKGVIKNPQL</sequence>
<keyword evidence="3" id="KW-0863">Zinc-finger</keyword>
<gene>
    <name evidence="5" type="ORF">IFM89_002130</name>
</gene>
<dbReference type="SUPFAM" id="SSF57756">
    <property type="entry name" value="Retrovirus zinc finger-like domains"/>
    <property type="match status" value="1"/>
</dbReference>
<keyword evidence="1" id="KW-0479">Metal-binding</keyword>
<evidence type="ECO:0000256" key="1">
    <source>
        <dbReference type="ARBA" id="ARBA00022723"/>
    </source>
</evidence>
<proteinExistence type="predicted"/>
<comment type="caution">
    <text evidence="5">The sequence shown here is derived from an EMBL/GenBank/DDBJ whole genome shotgun (WGS) entry which is preliminary data.</text>
</comment>
<evidence type="ECO:0000256" key="3">
    <source>
        <dbReference type="ARBA" id="ARBA00022771"/>
    </source>
</evidence>
<dbReference type="EMBL" id="JADFTS010000008">
    <property type="protein sequence ID" value="KAF9591175.1"/>
    <property type="molecule type" value="Genomic_DNA"/>
</dbReference>
<organism evidence="5 6">
    <name type="scientific">Coptis chinensis</name>
    <dbReference type="NCBI Taxonomy" id="261450"/>
    <lineage>
        <taxon>Eukaryota</taxon>
        <taxon>Viridiplantae</taxon>
        <taxon>Streptophyta</taxon>
        <taxon>Embryophyta</taxon>
        <taxon>Tracheophyta</taxon>
        <taxon>Spermatophyta</taxon>
        <taxon>Magnoliopsida</taxon>
        <taxon>Ranunculales</taxon>
        <taxon>Ranunculaceae</taxon>
        <taxon>Coptidoideae</taxon>
        <taxon>Coptis</taxon>
    </lineage>
</organism>
<dbReference type="Gene3D" id="4.10.60.10">
    <property type="entry name" value="Zinc finger, CCHC-type"/>
    <property type="match status" value="1"/>
</dbReference>
<dbReference type="PANTHER" id="PTHR47103:SF8">
    <property type="entry name" value="DNA-BINDING PROTEIN"/>
    <property type="match status" value="1"/>
</dbReference>
<dbReference type="GO" id="GO:0003676">
    <property type="term" value="F:nucleic acid binding"/>
    <property type="evidence" value="ECO:0007669"/>
    <property type="project" value="InterPro"/>
</dbReference>
<evidence type="ECO:0008006" key="7">
    <source>
        <dbReference type="Google" id="ProtNLM"/>
    </source>
</evidence>
<dbReference type="OrthoDB" id="3863715at2759"/>
<dbReference type="PANTHER" id="PTHR47103">
    <property type="entry name" value="DNA-BINDING PROTEIN"/>
    <property type="match status" value="1"/>
</dbReference>